<dbReference type="OrthoDB" id="9893238at2"/>
<keyword evidence="1" id="KW-1133">Transmembrane helix</keyword>
<keyword evidence="3" id="KW-1185">Reference proteome</keyword>
<protein>
    <submittedName>
        <fullName evidence="2">Uncharacterized protein</fullName>
    </submittedName>
</protein>
<evidence type="ECO:0000313" key="2">
    <source>
        <dbReference type="EMBL" id="AQP49065.1"/>
    </source>
</evidence>
<evidence type="ECO:0000313" key="3">
    <source>
        <dbReference type="Proteomes" id="UP000188145"/>
    </source>
</evidence>
<gene>
    <name evidence="2" type="ORF">BW730_17765</name>
</gene>
<keyword evidence="1" id="KW-0812">Transmembrane</keyword>
<dbReference type="Proteomes" id="UP000188145">
    <property type="component" value="Chromosome"/>
</dbReference>
<name>A0A1Q2CSL9_9ACTN</name>
<dbReference type="KEGG" id="tes:BW730_17765"/>
<reference evidence="3" key="1">
    <citation type="submission" date="2017-02" db="EMBL/GenBank/DDBJ databases">
        <title>Tessaracoccus aquaemaris sp. nov., isolated from the intestine of a Korean rockfish, Sebastes schlegelii, in a marine aquaculture pond.</title>
        <authorList>
            <person name="Tak E.J."/>
            <person name="Bae J.-W."/>
        </authorList>
    </citation>
    <scope>NUCLEOTIDE SEQUENCE [LARGE SCALE GENOMIC DNA]</scope>
    <source>
        <strain evidence="3">NSG39</strain>
    </source>
</reference>
<accession>A0A1Q2CSL9</accession>
<dbReference type="EMBL" id="CP019606">
    <property type="protein sequence ID" value="AQP49065.1"/>
    <property type="molecule type" value="Genomic_DNA"/>
</dbReference>
<feature type="transmembrane region" description="Helical" evidence="1">
    <location>
        <begin position="12"/>
        <end position="40"/>
    </location>
</feature>
<dbReference type="InterPro" id="IPR021202">
    <property type="entry name" value="Rv3654c-like"/>
</dbReference>
<evidence type="ECO:0000256" key="1">
    <source>
        <dbReference type="SAM" id="Phobius"/>
    </source>
</evidence>
<sequence length="123" mass="12437">MNNAARGEQRGSAGAVLTVGIALATAGVFVVAMVLIHWFAISRQAEQAAELAALAAVGAASMGEEPCQAASEAASRNEVSVADCIVRGEGRHVVVEVSVHADLTPTLPGVPGSLTRRATAATF</sequence>
<keyword evidence="1" id="KW-0472">Membrane</keyword>
<proteinExistence type="predicted"/>
<organism evidence="2 3">
    <name type="scientific">Tessaracoccus aquimaris</name>
    <dbReference type="NCBI Taxonomy" id="1332264"/>
    <lineage>
        <taxon>Bacteria</taxon>
        <taxon>Bacillati</taxon>
        <taxon>Actinomycetota</taxon>
        <taxon>Actinomycetes</taxon>
        <taxon>Propionibacteriales</taxon>
        <taxon>Propionibacteriaceae</taxon>
        <taxon>Tessaracoccus</taxon>
    </lineage>
</organism>
<dbReference type="RefSeq" id="WP_077687421.1">
    <property type="nucleotide sequence ID" value="NZ_CP019606.1"/>
</dbReference>
<dbReference type="STRING" id="1332264.BW730_17765"/>
<dbReference type="AlphaFoldDB" id="A0A1Q2CSL9"/>
<dbReference type="NCBIfam" id="TIGR03816">
    <property type="entry name" value="tadE_like_DECH"/>
    <property type="match status" value="1"/>
</dbReference>